<dbReference type="AlphaFoldDB" id="A0A7W9IAA6"/>
<comment type="caution">
    <text evidence="2">The sequence shown here is derived from an EMBL/GenBank/DDBJ whole genome shotgun (WGS) entry which is preliminary data.</text>
</comment>
<reference evidence="2 3" key="1">
    <citation type="submission" date="2020-08" db="EMBL/GenBank/DDBJ databases">
        <title>Sequencing the genomes of 1000 actinobacteria strains.</title>
        <authorList>
            <person name="Klenk H.-P."/>
        </authorList>
    </citation>
    <scope>NUCLEOTIDE SEQUENCE [LARGE SCALE GENOMIC DNA]</scope>
    <source>
        <strain evidence="2 3">DSM 46887</strain>
    </source>
</reference>
<protein>
    <submittedName>
        <fullName evidence="2">Uncharacterized protein</fullName>
    </submittedName>
</protein>
<keyword evidence="3" id="KW-1185">Reference proteome</keyword>
<feature type="compositionally biased region" description="Basic and acidic residues" evidence="1">
    <location>
        <begin position="28"/>
        <end position="37"/>
    </location>
</feature>
<gene>
    <name evidence="2" type="ORF">F4562_000104</name>
</gene>
<evidence type="ECO:0000313" key="2">
    <source>
        <dbReference type="EMBL" id="MBB5817042.1"/>
    </source>
</evidence>
<organism evidence="2 3">
    <name type="scientific">Streptosporangium becharense</name>
    <dbReference type="NCBI Taxonomy" id="1816182"/>
    <lineage>
        <taxon>Bacteria</taxon>
        <taxon>Bacillati</taxon>
        <taxon>Actinomycetota</taxon>
        <taxon>Actinomycetes</taxon>
        <taxon>Streptosporangiales</taxon>
        <taxon>Streptosporangiaceae</taxon>
        <taxon>Streptosporangium</taxon>
    </lineage>
</organism>
<proteinExistence type="predicted"/>
<feature type="region of interest" description="Disordered" evidence="1">
    <location>
        <begin position="28"/>
        <end position="98"/>
    </location>
</feature>
<dbReference type="Proteomes" id="UP000540685">
    <property type="component" value="Unassembled WGS sequence"/>
</dbReference>
<evidence type="ECO:0000313" key="3">
    <source>
        <dbReference type="Proteomes" id="UP000540685"/>
    </source>
</evidence>
<sequence>MCCQLCRLSLADTAAREETLATRTDLERVRQRHDQQTRRLPARLIQARTPHEADQDPLAGLHGRQEDLNAGHAAPHAKTHDFRWAAPAQGAHRRFPRW</sequence>
<dbReference type="RefSeq" id="WP_184548963.1">
    <property type="nucleotide sequence ID" value="NZ_JACHMP010000001.1"/>
</dbReference>
<evidence type="ECO:0000256" key="1">
    <source>
        <dbReference type="SAM" id="MobiDB-lite"/>
    </source>
</evidence>
<dbReference type="EMBL" id="JACHMP010000001">
    <property type="protein sequence ID" value="MBB5817042.1"/>
    <property type="molecule type" value="Genomic_DNA"/>
</dbReference>
<accession>A0A7W9IAA6</accession>
<name>A0A7W9IAA6_9ACTN</name>